<keyword evidence="2" id="KW-1185">Reference proteome</keyword>
<organism evidence="1 2">
    <name type="scientific">Enterovibrio gelatinilyticus</name>
    <dbReference type="NCBI Taxonomy" id="2899819"/>
    <lineage>
        <taxon>Bacteria</taxon>
        <taxon>Pseudomonadati</taxon>
        <taxon>Pseudomonadota</taxon>
        <taxon>Gammaproteobacteria</taxon>
        <taxon>Vibrionales</taxon>
        <taxon>Vibrionaceae</taxon>
        <taxon>Enterovibrio</taxon>
    </lineage>
</organism>
<dbReference type="EMBL" id="JAJUBC010000007">
    <property type="protein sequence ID" value="MDD1793140.1"/>
    <property type="molecule type" value="Genomic_DNA"/>
</dbReference>
<dbReference type="PANTHER" id="PTHR38733">
    <property type="entry name" value="PROTEIN MCRC"/>
    <property type="match status" value="1"/>
</dbReference>
<sequence length="454" mass="51768">MSVMPPTVFEFGYLCSDKNEGDQQGYTVIPDADFCYLEERCLTEDNSGFNQLMIPLIKRGRRLLQVQNFVGVIFVPSGRHIEVLPKTGLDSDSGETTYEEVRSTLLTMLQALGEFRHIQLDNAGLKALKMPLLEVFISRFLEDVNHIVKRGLKCDYVGQEENLLVKKGKLNKSGQLRHNIVAKHRFYCEFDEYAENRPVNRLLKTAMLTVQGYCGDHCNQKLLRELLFAFDAVPKSFNPKQDFDSVKLDRGMQHYKPALAWAKLILDGSSPISMKGLADAPSLLFPMESVFEAFVAKTLRNQLKDGLTLHTQARDEKLVTHHVESSKQRDLFILKPDLMIEKEGVPLCVLDTKWKRINPQSTKDFDLSQADFYQMFAYGQKYLKGRGKLVLIYPKTERFNSPIQGHFAFSEELKLWVLPFSIEKNGGSELVLPEDATLDEELFFSLAYTVTQAA</sequence>
<dbReference type="Proteomes" id="UP001149400">
    <property type="component" value="Unassembled WGS sequence"/>
</dbReference>
<reference evidence="1" key="1">
    <citation type="submission" date="2021-12" db="EMBL/GenBank/DDBJ databases">
        <title>Enterovibrio ZSDZ35 sp. nov. and Enterovibrio ZSDZ42 sp. nov., isolated from coastal seawater in Qingdao.</title>
        <authorList>
            <person name="Zhang P."/>
        </authorList>
    </citation>
    <scope>NUCLEOTIDE SEQUENCE</scope>
    <source>
        <strain evidence="1">ZSDZ42</strain>
    </source>
</reference>
<accession>A0ABT5QYX9</accession>
<dbReference type="PANTHER" id="PTHR38733:SF1">
    <property type="entry name" value="TYPE IV METHYL-DIRECTED RESTRICTION ENZYME ECOKMCRBC"/>
    <property type="match status" value="1"/>
</dbReference>
<gene>
    <name evidence="1" type="ORF">LRP50_08385</name>
</gene>
<protein>
    <submittedName>
        <fullName evidence="1">McrC family protein</fullName>
    </submittedName>
</protein>
<comment type="caution">
    <text evidence="1">The sequence shown here is derived from an EMBL/GenBank/DDBJ whole genome shotgun (WGS) entry which is preliminary data.</text>
</comment>
<proteinExistence type="predicted"/>
<evidence type="ECO:0000313" key="1">
    <source>
        <dbReference type="EMBL" id="MDD1793140.1"/>
    </source>
</evidence>
<dbReference type="InterPro" id="IPR019292">
    <property type="entry name" value="McrC"/>
</dbReference>
<evidence type="ECO:0000313" key="2">
    <source>
        <dbReference type="Proteomes" id="UP001149400"/>
    </source>
</evidence>
<name>A0ABT5QYX9_9GAMM</name>
<dbReference type="Pfam" id="PF10117">
    <property type="entry name" value="McrBC"/>
    <property type="match status" value="1"/>
</dbReference>